<dbReference type="SUPFAM" id="SSF50475">
    <property type="entry name" value="FMN-binding split barrel"/>
    <property type="match status" value="1"/>
</dbReference>
<dbReference type="InterPro" id="IPR038725">
    <property type="entry name" value="YdaG_split_barrel_FMN-bd"/>
</dbReference>
<dbReference type="AlphaFoldDB" id="A0A381RQ73"/>
<accession>A0A381RQ73</accession>
<organism evidence="2">
    <name type="scientific">marine metagenome</name>
    <dbReference type="NCBI Taxonomy" id="408172"/>
    <lineage>
        <taxon>unclassified sequences</taxon>
        <taxon>metagenomes</taxon>
        <taxon>ecological metagenomes</taxon>
    </lineage>
</organism>
<evidence type="ECO:0000313" key="2">
    <source>
        <dbReference type="EMBL" id="SUZ94056.1"/>
    </source>
</evidence>
<sequence length="165" mass="18953">MRKILFFIAIVFIQINYSQDFSESFLKESAKIIMYESKTCVFNTIDKSGGLSSRIMDPFVAKNDFIVYLVTNPKSRKVKEIKNNPSVALTFQNKNGYVSIKGKALFIQDLDIKKKYWKKGWTPHYKDIDKNAILIKVIPLSMEVVNSSKGIVGDKETWSPVKIIF</sequence>
<gene>
    <name evidence="2" type="ORF">METZ01_LOCUS46910</name>
</gene>
<dbReference type="InterPro" id="IPR052917">
    <property type="entry name" value="Stress-Dev_Protein"/>
</dbReference>
<evidence type="ECO:0000259" key="1">
    <source>
        <dbReference type="Pfam" id="PF16242"/>
    </source>
</evidence>
<dbReference type="PANTHER" id="PTHR34818:SF1">
    <property type="entry name" value="PROTEIN BLI-3"/>
    <property type="match status" value="1"/>
</dbReference>
<dbReference type="Pfam" id="PF16242">
    <property type="entry name" value="Pyrid_ox_like"/>
    <property type="match status" value="1"/>
</dbReference>
<feature type="domain" description="General stress protein FMN-binding split barrel" evidence="1">
    <location>
        <begin position="35"/>
        <end position="150"/>
    </location>
</feature>
<name>A0A381RQ73_9ZZZZ</name>
<dbReference type="InterPro" id="IPR012349">
    <property type="entry name" value="Split_barrel_FMN-bd"/>
</dbReference>
<proteinExistence type="predicted"/>
<reference evidence="2" key="1">
    <citation type="submission" date="2018-05" db="EMBL/GenBank/DDBJ databases">
        <authorList>
            <person name="Lanie J.A."/>
            <person name="Ng W.-L."/>
            <person name="Kazmierczak K.M."/>
            <person name="Andrzejewski T.M."/>
            <person name="Davidsen T.M."/>
            <person name="Wayne K.J."/>
            <person name="Tettelin H."/>
            <person name="Glass J.I."/>
            <person name="Rusch D."/>
            <person name="Podicherti R."/>
            <person name="Tsui H.-C.T."/>
            <person name="Winkler M.E."/>
        </authorList>
    </citation>
    <scope>NUCLEOTIDE SEQUENCE</scope>
</reference>
<dbReference type="PANTHER" id="PTHR34818">
    <property type="entry name" value="PROTEIN BLI-3"/>
    <property type="match status" value="1"/>
</dbReference>
<protein>
    <recommendedName>
        <fullName evidence="1">General stress protein FMN-binding split barrel domain-containing protein</fullName>
    </recommendedName>
</protein>
<dbReference type="EMBL" id="UINC01002200">
    <property type="protein sequence ID" value="SUZ94056.1"/>
    <property type="molecule type" value="Genomic_DNA"/>
</dbReference>
<dbReference type="Gene3D" id="2.30.110.10">
    <property type="entry name" value="Electron Transport, Fmn-binding Protein, Chain A"/>
    <property type="match status" value="1"/>
</dbReference>